<dbReference type="KEGG" id="saga:M5M_10515"/>
<dbReference type="GO" id="GO:0005886">
    <property type="term" value="C:plasma membrane"/>
    <property type="evidence" value="ECO:0007669"/>
    <property type="project" value="UniProtKB-SubCell"/>
</dbReference>
<dbReference type="Proteomes" id="UP000000466">
    <property type="component" value="Chromosome"/>
</dbReference>
<evidence type="ECO:0000256" key="13">
    <source>
        <dbReference type="ARBA" id="ARBA00023136"/>
    </source>
</evidence>
<evidence type="ECO:0000256" key="9">
    <source>
        <dbReference type="ARBA" id="ARBA00022679"/>
    </source>
</evidence>
<reference evidence="20 21" key="1">
    <citation type="journal article" date="2013" name="Genome Announc.">
        <title>Complete genome sequence of Simiduia agarivorans SA1(T), a marine bacterium able to degrade a variety of polysaccharides.</title>
        <authorList>
            <person name="Lin S.Y."/>
            <person name="Shieh W.Y."/>
            <person name="Chen J.S."/>
            <person name="Tang S.L."/>
        </authorList>
    </citation>
    <scope>NUCLEOTIDE SEQUENCE [LARGE SCALE GENOMIC DNA]</scope>
    <source>
        <strain evidence="21">DSM 21679 / JCM 13881 / BCRC 17597 / SA1</strain>
    </source>
</reference>
<name>K4KJG7_SIMAS</name>
<dbReference type="EMBL" id="CP003746">
    <property type="protein sequence ID" value="AFU99284.1"/>
    <property type="molecule type" value="Genomic_DNA"/>
</dbReference>
<dbReference type="HAMAP" id="MF_00719">
    <property type="entry name" value="CobS"/>
    <property type="match status" value="1"/>
</dbReference>
<evidence type="ECO:0000256" key="19">
    <source>
        <dbReference type="HAMAP-Rule" id="MF_00719"/>
    </source>
</evidence>
<evidence type="ECO:0000256" key="18">
    <source>
        <dbReference type="ARBA" id="ARBA00049504"/>
    </source>
</evidence>
<evidence type="ECO:0000256" key="10">
    <source>
        <dbReference type="ARBA" id="ARBA00022692"/>
    </source>
</evidence>
<dbReference type="AlphaFoldDB" id="K4KJG7"/>
<keyword evidence="9 19" id="KW-0808">Transferase</keyword>
<comment type="catalytic activity">
    <reaction evidence="18 19">
        <text>alpha-ribazole 5'-phosphate + adenosylcob(III)inamide-GDP = adenosylcob(III)alamin 5'-phosphate + GMP + H(+)</text>
        <dbReference type="Rhea" id="RHEA:23560"/>
        <dbReference type="ChEBI" id="CHEBI:15378"/>
        <dbReference type="ChEBI" id="CHEBI:57918"/>
        <dbReference type="ChEBI" id="CHEBI:58115"/>
        <dbReference type="ChEBI" id="CHEBI:60487"/>
        <dbReference type="ChEBI" id="CHEBI:60493"/>
        <dbReference type="EC" id="2.7.8.26"/>
    </reaction>
</comment>
<evidence type="ECO:0000256" key="5">
    <source>
        <dbReference type="ARBA" id="ARBA00013200"/>
    </source>
</evidence>
<comment type="cofactor">
    <cofactor evidence="1 19">
        <name>Mg(2+)</name>
        <dbReference type="ChEBI" id="CHEBI:18420"/>
    </cofactor>
</comment>
<feature type="transmembrane region" description="Helical" evidence="19">
    <location>
        <begin position="108"/>
        <end position="128"/>
    </location>
</feature>
<dbReference type="PANTHER" id="PTHR34148">
    <property type="entry name" value="ADENOSYLCOBINAMIDE-GDP RIBAZOLETRANSFERASE"/>
    <property type="match status" value="1"/>
</dbReference>
<evidence type="ECO:0000256" key="6">
    <source>
        <dbReference type="ARBA" id="ARBA00015850"/>
    </source>
</evidence>
<feature type="transmembrane region" description="Helical" evidence="19">
    <location>
        <begin position="61"/>
        <end position="79"/>
    </location>
</feature>
<dbReference type="PANTHER" id="PTHR34148:SF1">
    <property type="entry name" value="ADENOSYLCOBINAMIDE-GDP RIBAZOLETRANSFERASE"/>
    <property type="match status" value="1"/>
</dbReference>
<comment type="subcellular location">
    <subcellularLocation>
        <location evidence="19">Cell inner membrane</location>
        <topology evidence="19">Multi-pass membrane protein</topology>
    </subcellularLocation>
    <subcellularLocation>
        <location evidence="2">Cell membrane</location>
        <topology evidence="2">Multi-pass membrane protein</topology>
    </subcellularLocation>
</comment>
<comment type="catalytic activity">
    <reaction evidence="17 19">
        <text>alpha-ribazole + adenosylcob(III)inamide-GDP = adenosylcob(III)alamin + GMP + H(+)</text>
        <dbReference type="Rhea" id="RHEA:16049"/>
        <dbReference type="ChEBI" id="CHEBI:10329"/>
        <dbReference type="ChEBI" id="CHEBI:15378"/>
        <dbReference type="ChEBI" id="CHEBI:18408"/>
        <dbReference type="ChEBI" id="CHEBI:58115"/>
        <dbReference type="ChEBI" id="CHEBI:60487"/>
        <dbReference type="EC" id="2.7.8.26"/>
    </reaction>
</comment>
<sequence length="251" mass="26662">MQNPLAPYWLAQLFLTRLPAPTLRQFDDHLQAQAVYCYPLVGAVIGLLLGLVSVALPAGQLTSAIILCCWVLITGGLHIDGLGDSADGWLGGLGDKQRTLEIMKDPRAGSAAVMIIALLLLLKFAALNSLKPEVLFGALLTATVLGRCVPALLFFTTPYARTDGLASGLLTVARPVPQLLWVGVIILSVTIVWVSTYGWPLLALPALLGLILYLLRALMCARIDGVTGDTVGAAVEIIEMACLILLVVLID</sequence>
<dbReference type="GO" id="GO:0051073">
    <property type="term" value="F:adenosylcobinamide-GDP ribazoletransferase activity"/>
    <property type="evidence" value="ECO:0007669"/>
    <property type="project" value="UniProtKB-UniRule"/>
</dbReference>
<dbReference type="eggNOG" id="COG0368">
    <property type="taxonomic scope" value="Bacteria"/>
</dbReference>
<evidence type="ECO:0000256" key="2">
    <source>
        <dbReference type="ARBA" id="ARBA00004651"/>
    </source>
</evidence>
<keyword evidence="11 19" id="KW-0460">Magnesium</keyword>
<dbReference type="HOGENOM" id="CLU_057426_3_1_6"/>
<protein>
    <recommendedName>
        <fullName evidence="6 19">Adenosylcobinamide-GDP ribazoletransferase</fullName>
        <ecNumber evidence="5 19">2.7.8.26</ecNumber>
    </recommendedName>
    <alternativeName>
        <fullName evidence="16 19">Cobalamin synthase</fullName>
    </alternativeName>
    <alternativeName>
        <fullName evidence="15 19">Cobalamin-5'-phosphate synthase</fullName>
    </alternativeName>
</protein>
<dbReference type="GO" id="GO:0008818">
    <property type="term" value="F:cobalamin 5'-phosphate synthase activity"/>
    <property type="evidence" value="ECO:0007669"/>
    <property type="project" value="UniProtKB-UniRule"/>
</dbReference>
<evidence type="ECO:0000256" key="1">
    <source>
        <dbReference type="ARBA" id="ARBA00001946"/>
    </source>
</evidence>
<evidence type="ECO:0000256" key="14">
    <source>
        <dbReference type="ARBA" id="ARBA00025228"/>
    </source>
</evidence>
<dbReference type="InterPro" id="IPR003805">
    <property type="entry name" value="CobS"/>
</dbReference>
<evidence type="ECO:0000256" key="8">
    <source>
        <dbReference type="ARBA" id="ARBA00022573"/>
    </source>
</evidence>
<dbReference type="NCBIfam" id="TIGR00317">
    <property type="entry name" value="cobS"/>
    <property type="match status" value="1"/>
</dbReference>
<evidence type="ECO:0000313" key="20">
    <source>
        <dbReference type="EMBL" id="AFU99284.1"/>
    </source>
</evidence>
<evidence type="ECO:0000313" key="21">
    <source>
        <dbReference type="Proteomes" id="UP000000466"/>
    </source>
</evidence>
<evidence type="ECO:0000256" key="16">
    <source>
        <dbReference type="ARBA" id="ARBA00032853"/>
    </source>
</evidence>
<evidence type="ECO:0000256" key="7">
    <source>
        <dbReference type="ARBA" id="ARBA00022475"/>
    </source>
</evidence>
<evidence type="ECO:0000256" key="11">
    <source>
        <dbReference type="ARBA" id="ARBA00022842"/>
    </source>
</evidence>
<comment type="pathway">
    <text evidence="3 19">Cofactor biosynthesis; adenosylcobalamin biosynthesis; adenosylcobalamin from cob(II)yrinate a,c-diamide: step 7/7.</text>
</comment>
<keyword evidence="21" id="KW-1185">Reference proteome</keyword>
<feature type="transmembrane region" description="Helical" evidence="19">
    <location>
        <begin position="134"/>
        <end position="155"/>
    </location>
</feature>
<keyword evidence="19" id="KW-0997">Cell inner membrane</keyword>
<dbReference type="OrthoDB" id="9794626at2"/>
<comment type="function">
    <text evidence="14 19">Joins adenosylcobinamide-GDP and alpha-ribazole to generate adenosylcobalamin (Ado-cobalamin). Also synthesizes adenosylcobalamin 5'-phosphate from adenosylcobinamide-GDP and alpha-ribazole 5'-phosphate.</text>
</comment>
<keyword evidence="8 19" id="KW-0169">Cobalamin biosynthesis</keyword>
<evidence type="ECO:0000256" key="4">
    <source>
        <dbReference type="ARBA" id="ARBA00010561"/>
    </source>
</evidence>
<organism evidence="20 21">
    <name type="scientific">Simiduia agarivorans (strain DSM 21679 / JCM 13881 / BCRC 17597 / SA1)</name>
    <dbReference type="NCBI Taxonomy" id="1117647"/>
    <lineage>
        <taxon>Bacteria</taxon>
        <taxon>Pseudomonadati</taxon>
        <taxon>Pseudomonadota</taxon>
        <taxon>Gammaproteobacteria</taxon>
        <taxon>Cellvibrionales</taxon>
        <taxon>Cellvibrionaceae</taxon>
        <taxon>Simiduia</taxon>
    </lineage>
</organism>
<keyword evidence="12 19" id="KW-1133">Transmembrane helix</keyword>
<feature type="transmembrane region" description="Helical" evidence="19">
    <location>
        <begin position="231"/>
        <end position="250"/>
    </location>
</feature>
<dbReference type="Pfam" id="PF02654">
    <property type="entry name" value="CobS"/>
    <property type="match status" value="1"/>
</dbReference>
<dbReference type="STRING" id="1117647.M5M_10515"/>
<evidence type="ECO:0000256" key="3">
    <source>
        <dbReference type="ARBA" id="ARBA00004663"/>
    </source>
</evidence>
<dbReference type="RefSeq" id="WP_015047448.1">
    <property type="nucleotide sequence ID" value="NC_018868.3"/>
</dbReference>
<proteinExistence type="inferred from homology"/>
<keyword evidence="13 19" id="KW-0472">Membrane</keyword>
<evidence type="ECO:0000256" key="15">
    <source>
        <dbReference type="ARBA" id="ARBA00032605"/>
    </source>
</evidence>
<accession>K4KJG7</accession>
<feature type="transmembrane region" description="Helical" evidence="19">
    <location>
        <begin position="176"/>
        <end position="195"/>
    </location>
</feature>
<dbReference type="EC" id="2.7.8.26" evidence="5 19"/>
<evidence type="ECO:0000256" key="17">
    <source>
        <dbReference type="ARBA" id="ARBA00048623"/>
    </source>
</evidence>
<keyword evidence="10 19" id="KW-0812">Transmembrane</keyword>
<feature type="transmembrane region" description="Helical" evidence="19">
    <location>
        <begin position="35"/>
        <end position="55"/>
    </location>
</feature>
<feature type="transmembrane region" description="Helical" evidence="19">
    <location>
        <begin position="201"/>
        <end position="219"/>
    </location>
</feature>
<evidence type="ECO:0000256" key="12">
    <source>
        <dbReference type="ARBA" id="ARBA00022989"/>
    </source>
</evidence>
<dbReference type="UniPathway" id="UPA00148">
    <property type="reaction ID" value="UER00238"/>
</dbReference>
<gene>
    <name evidence="19" type="primary">cobS</name>
    <name evidence="20" type="ordered locus">M5M_10515</name>
</gene>
<comment type="similarity">
    <text evidence="4 19">Belongs to the CobS family.</text>
</comment>
<dbReference type="GO" id="GO:0009236">
    <property type="term" value="P:cobalamin biosynthetic process"/>
    <property type="evidence" value="ECO:0007669"/>
    <property type="project" value="UniProtKB-UniRule"/>
</dbReference>
<keyword evidence="7 19" id="KW-1003">Cell membrane</keyword>